<protein>
    <submittedName>
        <fullName evidence="2">Uncharacterized protein</fullName>
    </submittedName>
</protein>
<keyword evidence="1" id="KW-1133">Transmembrane helix</keyword>
<keyword evidence="3" id="KW-1185">Reference proteome</keyword>
<evidence type="ECO:0000313" key="2">
    <source>
        <dbReference type="EMBL" id="GAA0594797.1"/>
    </source>
</evidence>
<dbReference type="Proteomes" id="UP001500668">
    <property type="component" value="Unassembled WGS sequence"/>
</dbReference>
<name>A0ABP3QSK3_9ACTN</name>
<keyword evidence="1" id="KW-0812">Transmembrane</keyword>
<accession>A0ABP3QSK3</accession>
<keyword evidence="1" id="KW-0472">Membrane</keyword>
<reference evidence="3" key="1">
    <citation type="journal article" date="2019" name="Int. J. Syst. Evol. Microbiol.">
        <title>The Global Catalogue of Microorganisms (GCM) 10K type strain sequencing project: providing services to taxonomists for standard genome sequencing and annotation.</title>
        <authorList>
            <consortium name="The Broad Institute Genomics Platform"/>
            <consortium name="The Broad Institute Genome Sequencing Center for Infectious Disease"/>
            <person name="Wu L."/>
            <person name="Ma J."/>
        </authorList>
    </citation>
    <scope>NUCLEOTIDE SEQUENCE [LARGE SCALE GENOMIC DNA]</scope>
    <source>
        <strain evidence="3">JCM 5067</strain>
    </source>
</reference>
<gene>
    <name evidence="2" type="ORF">GCM10010394_25270</name>
</gene>
<organism evidence="2 3">
    <name type="scientific">Streptomyces crystallinus</name>
    <dbReference type="NCBI Taxonomy" id="68191"/>
    <lineage>
        <taxon>Bacteria</taxon>
        <taxon>Bacillati</taxon>
        <taxon>Actinomycetota</taxon>
        <taxon>Actinomycetes</taxon>
        <taxon>Kitasatosporales</taxon>
        <taxon>Streptomycetaceae</taxon>
        <taxon>Streptomyces</taxon>
    </lineage>
</organism>
<comment type="caution">
    <text evidence="2">The sequence shown here is derived from an EMBL/GenBank/DDBJ whole genome shotgun (WGS) entry which is preliminary data.</text>
</comment>
<dbReference type="EMBL" id="BAAACA010000014">
    <property type="protein sequence ID" value="GAA0594797.1"/>
    <property type="molecule type" value="Genomic_DNA"/>
</dbReference>
<feature type="transmembrane region" description="Helical" evidence="1">
    <location>
        <begin position="60"/>
        <end position="80"/>
    </location>
</feature>
<dbReference type="RefSeq" id="WP_344073547.1">
    <property type="nucleotide sequence ID" value="NZ_BAAACA010000014.1"/>
</dbReference>
<evidence type="ECO:0000256" key="1">
    <source>
        <dbReference type="SAM" id="Phobius"/>
    </source>
</evidence>
<evidence type="ECO:0000313" key="3">
    <source>
        <dbReference type="Proteomes" id="UP001500668"/>
    </source>
</evidence>
<feature type="transmembrane region" description="Helical" evidence="1">
    <location>
        <begin position="34"/>
        <end position="53"/>
    </location>
</feature>
<sequence length="114" mass="12383">MATYLLLYVVAWIAITHTAGWDLSFLESMRVGAGLHLIVAVPTLLVAVCAVTVHRRMDVVRFRVLLAIALSVFAWPLMAASTPEPLAFQAMAQVAFAALIPAPLLPEDWVGEAR</sequence>
<proteinExistence type="predicted"/>